<dbReference type="PANTHER" id="PTHR22930:SF251">
    <property type="entry name" value="DDE TNP4 DOMAIN-CONTAINING PROTEIN"/>
    <property type="match status" value="1"/>
</dbReference>
<reference evidence="2" key="1">
    <citation type="journal article" date="2016" name="Nat. Genet.">
        <title>A high-quality carrot genome assembly provides new insights into carotenoid accumulation and asterid genome evolution.</title>
        <authorList>
            <person name="Iorizzo M."/>
            <person name="Ellison S."/>
            <person name="Senalik D."/>
            <person name="Zeng P."/>
            <person name="Satapoomin P."/>
            <person name="Huang J."/>
            <person name="Bowman M."/>
            <person name="Iovene M."/>
            <person name="Sanseverino W."/>
            <person name="Cavagnaro P."/>
            <person name="Yildiz M."/>
            <person name="Macko-Podgorni A."/>
            <person name="Moranska E."/>
            <person name="Grzebelus E."/>
            <person name="Grzebelus D."/>
            <person name="Ashrafi H."/>
            <person name="Zheng Z."/>
            <person name="Cheng S."/>
            <person name="Spooner D."/>
            <person name="Van Deynze A."/>
            <person name="Simon P."/>
        </authorList>
    </citation>
    <scope>NUCLEOTIDE SEQUENCE</scope>
    <source>
        <tissue evidence="2">Leaf</tissue>
    </source>
</reference>
<feature type="domain" description="DUF8040" evidence="1">
    <location>
        <begin position="21"/>
        <end position="112"/>
    </location>
</feature>
<accession>A0AAF0WIV3</accession>
<keyword evidence="3" id="KW-1185">Reference proteome</keyword>
<gene>
    <name evidence="2" type="ORF">DCAR_0208399</name>
</gene>
<dbReference type="InterPro" id="IPR058353">
    <property type="entry name" value="DUF8040"/>
</dbReference>
<dbReference type="PANTHER" id="PTHR22930">
    <property type="match status" value="1"/>
</dbReference>
<evidence type="ECO:0000313" key="3">
    <source>
        <dbReference type="Proteomes" id="UP000077755"/>
    </source>
</evidence>
<organism evidence="2 3">
    <name type="scientific">Daucus carota subsp. sativus</name>
    <name type="common">Carrot</name>
    <dbReference type="NCBI Taxonomy" id="79200"/>
    <lineage>
        <taxon>Eukaryota</taxon>
        <taxon>Viridiplantae</taxon>
        <taxon>Streptophyta</taxon>
        <taxon>Embryophyta</taxon>
        <taxon>Tracheophyta</taxon>
        <taxon>Spermatophyta</taxon>
        <taxon>Magnoliopsida</taxon>
        <taxon>eudicotyledons</taxon>
        <taxon>Gunneridae</taxon>
        <taxon>Pentapetalae</taxon>
        <taxon>asterids</taxon>
        <taxon>campanulids</taxon>
        <taxon>Apiales</taxon>
        <taxon>Apiaceae</taxon>
        <taxon>Apioideae</taxon>
        <taxon>Scandiceae</taxon>
        <taxon>Daucinae</taxon>
        <taxon>Daucus</taxon>
        <taxon>Daucus sect. Daucus</taxon>
    </lineage>
</organism>
<dbReference type="EMBL" id="CP093344">
    <property type="protein sequence ID" value="WOG89163.1"/>
    <property type="molecule type" value="Genomic_DNA"/>
</dbReference>
<sequence>MFLSQLTRKTLRERYTIFKIERNQYIHRLIHEGPASCVENLRMDKRSFYKLCFLLESRGYVQQSRHVNVVEKVAMFLYILGHHTKMRIVHTDFQRSKQSITRYFHAVLNGVLRLQGDYFKKPEPI</sequence>
<evidence type="ECO:0000313" key="2">
    <source>
        <dbReference type="EMBL" id="WOG89163.1"/>
    </source>
</evidence>
<dbReference type="AlphaFoldDB" id="A0AAF0WIV3"/>
<name>A0AAF0WIV3_DAUCS</name>
<protein>
    <recommendedName>
        <fullName evidence="1">DUF8040 domain-containing protein</fullName>
    </recommendedName>
</protein>
<dbReference type="InterPro" id="IPR045249">
    <property type="entry name" value="HARBI1-like"/>
</dbReference>
<reference evidence="2" key="2">
    <citation type="submission" date="2022-03" db="EMBL/GenBank/DDBJ databases">
        <title>Draft title - Genomic analysis of global carrot germplasm unveils the trajectory of domestication and the origin of high carotenoid orange carrot.</title>
        <authorList>
            <person name="Iorizzo M."/>
            <person name="Ellison S."/>
            <person name="Senalik D."/>
            <person name="Macko-Podgorni A."/>
            <person name="Grzebelus D."/>
            <person name="Bostan H."/>
            <person name="Rolling W."/>
            <person name="Curaba J."/>
            <person name="Simon P."/>
        </authorList>
    </citation>
    <scope>NUCLEOTIDE SEQUENCE</scope>
    <source>
        <tissue evidence="2">Leaf</tissue>
    </source>
</reference>
<proteinExistence type="predicted"/>
<dbReference type="Proteomes" id="UP000077755">
    <property type="component" value="Chromosome 2"/>
</dbReference>
<evidence type="ECO:0000259" key="1">
    <source>
        <dbReference type="Pfam" id="PF26138"/>
    </source>
</evidence>
<dbReference type="Pfam" id="PF26138">
    <property type="entry name" value="DUF8040"/>
    <property type="match status" value="1"/>
</dbReference>